<comment type="function">
    <text evidence="9">Involved in the cellular defense against the biological effects of O6-methylguanine (O6-MeG) and O4-methylthymine (O4-MeT) in DNA. Repairs the methylated nucleobase in DNA by stoichiometrically transferring the methyl group to a cysteine residue in the enzyme. This is a suicide reaction: the enzyme is irreversibly inactivated.</text>
</comment>
<dbReference type="PANTHER" id="PTHR10815">
    <property type="entry name" value="METHYLATED-DNA--PROTEIN-CYSTEINE METHYLTRANSFERASE"/>
    <property type="match status" value="1"/>
</dbReference>
<dbReference type="NCBIfam" id="TIGR00589">
    <property type="entry name" value="ogt"/>
    <property type="match status" value="1"/>
</dbReference>
<proteinExistence type="inferred from homology"/>
<evidence type="ECO:0000256" key="3">
    <source>
        <dbReference type="ARBA" id="ARBA00022490"/>
    </source>
</evidence>
<evidence type="ECO:0000256" key="4">
    <source>
        <dbReference type="ARBA" id="ARBA00022603"/>
    </source>
</evidence>
<dbReference type="RefSeq" id="WP_263540817.1">
    <property type="nucleotide sequence ID" value="NZ_JAOVZO020000019.1"/>
</dbReference>
<comment type="catalytic activity">
    <reaction evidence="1 9">
        <text>a 4-O-methyl-thymidine in DNA + L-cysteinyl-[protein] = a thymidine in DNA + S-methyl-L-cysteinyl-[protein]</text>
        <dbReference type="Rhea" id="RHEA:53428"/>
        <dbReference type="Rhea" id="RHEA-COMP:10131"/>
        <dbReference type="Rhea" id="RHEA-COMP:10132"/>
        <dbReference type="Rhea" id="RHEA-COMP:13555"/>
        <dbReference type="Rhea" id="RHEA-COMP:13556"/>
        <dbReference type="ChEBI" id="CHEBI:29950"/>
        <dbReference type="ChEBI" id="CHEBI:82612"/>
        <dbReference type="ChEBI" id="CHEBI:137386"/>
        <dbReference type="ChEBI" id="CHEBI:137387"/>
        <dbReference type="EC" id="2.1.1.63"/>
    </reaction>
</comment>
<dbReference type="GO" id="GO:0005737">
    <property type="term" value="C:cytoplasm"/>
    <property type="evidence" value="ECO:0007669"/>
    <property type="project" value="UniProtKB-SubCell"/>
</dbReference>
<keyword evidence="6 9" id="KW-0227">DNA damage</keyword>
<dbReference type="Proteomes" id="UP001139971">
    <property type="component" value="Unassembled WGS sequence"/>
</dbReference>
<dbReference type="PROSITE" id="PS00374">
    <property type="entry name" value="MGMT"/>
    <property type="match status" value="1"/>
</dbReference>
<dbReference type="InterPro" id="IPR036631">
    <property type="entry name" value="MGMT_N_sf"/>
</dbReference>
<evidence type="ECO:0000256" key="2">
    <source>
        <dbReference type="ARBA" id="ARBA00008711"/>
    </source>
</evidence>
<evidence type="ECO:0000256" key="1">
    <source>
        <dbReference type="ARBA" id="ARBA00001286"/>
    </source>
</evidence>
<evidence type="ECO:0000313" key="12">
    <source>
        <dbReference type="EMBL" id="MDC8014945.1"/>
    </source>
</evidence>
<comment type="miscellaneous">
    <text evidence="9">This enzyme catalyzes only one turnover and therefore is not strictly catalytic. According to one definition, an enzyme is a biocatalyst that acts repeatedly and over many reaction cycles.</text>
</comment>
<keyword evidence="7 9" id="KW-0234">DNA repair</keyword>
<dbReference type="InterPro" id="IPR001497">
    <property type="entry name" value="MethylDNA_cys_MeTrfase_AS"/>
</dbReference>
<dbReference type="FunFam" id="1.10.10.10:FF:000214">
    <property type="entry name" value="Methylated-DNA--protein-cysteine methyltransferase"/>
    <property type="match status" value="1"/>
</dbReference>
<dbReference type="InterPro" id="IPR023546">
    <property type="entry name" value="MGMT"/>
</dbReference>
<dbReference type="Pfam" id="PF01035">
    <property type="entry name" value="DNA_binding_1"/>
    <property type="match status" value="1"/>
</dbReference>
<dbReference type="CDD" id="cd06445">
    <property type="entry name" value="ATase"/>
    <property type="match status" value="1"/>
</dbReference>
<evidence type="ECO:0000256" key="7">
    <source>
        <dbReference type="ARBA" id="ARBA00023204"/>
    </source>
</evidence>
<keyword evidence="5 9" id="KW-0808">Transferase</keyword>
<dbReference type="Pfam" id="PF02870">
    <property type="entry name" value="Methyltransf_1N"/>
    <property type="match status" value="1"/>
</dbReference>
<dbReference type="PANTHER" id="PTHR10815:SF5">
    <property type="entry name" value="METHYLATED-DNA--PROTEIN-CYSTEINE METHYLTRANSFERASE"/>
    <property type="match status" value="1"/>
</dbReference>
<comment type="subcellular location">
    <subcellularLocation>
        <location evidence="9">Cytoplasm</location>
    </subcellularLocation>
</comment>
<comment type="catalytic activity">
    <reaction evidence="8 9">
        <text>a 6-O-methyl-2'-deoxyguanosine in DNA + L-cysteinyl-[protein] = S-methyl-L-cysteinyl-[protein] + a 2'-deoxyguanosine in DNA</text>
        <dbReference type="Rhea" id="RHEA:24000"/>
        <dbReference type="Rhea" id="RHEA-COMP:10131"/>
        <dbReference type="Rhea" id="RHEA-COMP:10132"/>
        <dbReference type="Rhea" id="RHEA-COMP:11367"/>
        <dbReference type="Rhea" id="RHEA-COMP:11368"/>
        <dbReference type="ChEBI" id="CHEBI:29950"/>
        <dbReference type="ChEBI" id="CHEBI:82612"/>
        <dbReference type="ChEBI" id="CHEBI:85445"/>
        <dbReference type="ChEBI" id="CHEBI:85448"/>
        <dbReference type="EC" id="2.1.1.63"/>
    </reaction>
</comment>
<gene>
    <name evidence="12" type="ORF">OD750_020565</name>
</gene>
<sequence length="169" mass="18472">MTIRYDEFATPIGALAVAADDGGLRYVVFEYERHPVRGRDAWRRDAGAVRQAREQLLEYFAGERTTFDLPLNPVGTPFQQQVWNMLANIPFGETWTYSGVAQRIGAPSAVRAVGAANGRNPLPIILPCHRVIGADGSLTGFGGGLPVKRFLLEHEGALPQRVPIADLFA</sequence>
<evidence type="ECO:0000256" key="9">
    <source>
        <dbReference type="HAMAP-Rule" id="MF_00772"/>
    </source>
</evidence>
<reference evidence="12" key="1">
    <citation type="submission" date="2023-02" db="EMBL/GenBank/DDBJ databases">
        <title>Tahibacter soli sp. nov. isolated from soil.</title>
        <authorList>
            <person name="Baek J.H."/>
            <person name="Lee J.K."/>
            <person name="Choi D.G."/>
            <person name="Jeon C.O."/>
        </authorList>
    </citation>
    <scope>NUCLEOTIDE SEQUENCE</scope>
    <source>
        <strain evidence="12">BL</strain>
    </source>
</reference>
<name>A0A9X3YP97_9GAMM</name>
<organism evidence="12 13">
    <name type="scientific">Tahibacter soli</name>
    <dbReference type="NCBI Taxonomy" id="2983605"/>
    <lineage>
        <taxon>Bacteria</taxon>
        <taxon>Pseudomonadati</taxon>
        <taxon>Pseudomonadota</taxon>
        <taxon>Gammaproteobacteria</taxon>
        <taxon>Lysobacterales</taxon>
        <taxon>Rhodanobacteraceae</taxon>
        <taxon>Tahibacter</taxon>
    </lineage>
</organism>
<accession>A0A9X3YP97</accession>
<dbReference type="Gene3D" id="3.30.160.70">
    <property type="entry name" value="Methylated DNA-protein cysteine methyltransferase domain"/>
    <property type="match status" value="1"/>
</dbReference>
<dbReference type="InterPro" id="IPR014048">
    <property type="entry name" value="MethylDNA_cys_MeTrfase_DNA-bd"/>
</dbReference>
<dbReference type="AlphaFoldDB" id="A0A9X3YP97"/>
<feature type="domain" description="Methylated-DNA-[protein]-cysteine S-methyltransferase DNA binding" evidence="10">
    <location>
        <begin position="77"/>
        <end position="157"/>
    </location>
</feature>
<dbReference type="InterPro" id="IPR008332">
    <property type="entry name" value="MethylG_MeTrfase_N"/>
</dbReference>
<evidence type="ECO:0000256" key="8">
    <source>
        <dbReference type="ARBA" id="ARBA00049348"/>
    </source>
</evidence>
<comment type="similarity">
    <text evidence="2 9">Belongs to the MGMT family.</text>
</comment>
<feature type="domain" description="Methylguanine DNA methyltransferase ribonuclease-like" evidence="11">
    <location>
        <begin position="3"/>
        <end position="72"/>
    </location>
</feature>
<protein>
    <recommendedName>
        <fullName evidence="9">Methylated-DNA--protein-cysteine methyltransferase</fullName>
        <ecNumber evidence="9">2.1.1.63</ecNumber>
    </recommendedName>
    <alternativeName>
        <fullName evidence="9">6-O-methylguanine-DNA methyltransferase</fullName>
        <shortName evidence="9">MGMT</shortName>
    </alternativeName>
    <alternativeName>
        <fullName evidence="9">O-6-methylguanine-DNA-alkyltransferase</fullName>
    </alternativeName>
</protein>
<dbReference type="InterPro" id="IPR036217">
    <property type="entry name" value="MethylDNA_cys_MeTrfase_DNAb"/>
</dbReference>
<evidence type="ECO:0000313" key="13">
    <source>
        <dbReference type="Proteomes" id="UP001139971"/>
    </source>
</evidence>
<keyword evidence="13" id="KW-1185">Reference proteome</keyword>
<evidence type="ECO:0000259" key="11">
    <source>
        <dbReference type="Pfam" id="PF02870"/>
    </source>
</evidence>
<feature type="active site" description="Nucleophile; methyl group acceptor" evidence="9">
    <location>
        <position position="128"/>
    </location>
</feature>
<dbReference type="Gene3D" id="1.10.10.10">
    <property type="entry name" value="Winged helix-like DNA-binding domain superfamily/Winged helix DNA-binding domain"/>
    <property type="match status" value="1"/>
</dbReference>
<dbReference type="GO" id="GO:0003908">
    <property type="term" value="F:methylated-DNA-[protein]-cysteine S-methyltransferase activity"/>
    <property type="evidence" value="ECO:0007669"/>
    <property type="project" value="UniProtKB-UniRule"/>
</dbReference>
<keyword evidence="4 9" id="KW-0489">Methyltransferase</keyword>
<dbReference type="EMBL" id="JAOVZO020000019">
    <property type="protein sequence ID" value="MDC8014945.1"/>
    <property type="molecule type" value="Genomic_DNA"/>
</dbReference>
<evidence type="ECO:0000256" key="6">
    <source>
        <dbReference type="ARBA" id="ARBA00022763"/>
    </source>
</evidence>
<dbReference type="SUPFAM" id="SSF53155">
    <property type="entry name" value="Methylated DNA-protein cysteine methyltransferase domain"/>
    <property type="match status" value="1"/>
</dbReference>
<comment type="caution">
    <text evidence="12">The sequence shown here is derived from an EMBL/GenBank/DDBJ whole genome shotgun (WGS) entry which is preliminary data.</text>
</comment>
<dbReference type="SUPFAM" id="SSF46767">
    <property type="entry name" value="Methylated DNA-protein cysteine methyltransferase, C-terminal domain"/>
    <property type="match status" value="1"/>
</dbReference>
<keyword evidence="3 9" id="KW-0963">Cytoplasm</keyword>
<evidence type="ECO:0000259" key="10">
    <source>
        <dbReference type="Pfam" id="PF01035"/>
    </source>
</evidence>
<evidence type="ECO:0000256" key="5">
    <source>
        <dbReference type="ARBA" id="ARBA00022679"/>
    </source>
</evidence>
<dbReference type="GO" id="GO:0032259">
    <property type="term" value="P:methylation"/>
    <property type="evidence" value="ECO:0007669"/>
    <property type="project" value="UniProtKB-KW"/>
</dbReference>
<dbReference type="EC" id="2.1.1.63" evidence="9"/>
<dbReference type="InterPro" id="IPR036388">
    <property type="entry name" value="WH-like_DNA-bd_sf"/>
</dbReference>
<dbReference type="GO" id="GO:0006307">
    <property type="term" value="P:DNA alkylation repair"/>
    <property type="evidence" value="ECO:0007669"/>
    <property type="project" value="UniProtKB-UniRule"/>
</dbReference>
<dbReference type="HAMAP" id="MF_00772">
    <property type="entry name" value="OGT"/>
    <property type="match status" value="1"/>
</dbReference>